<dbReference type="RefSeq" id="WP_157326855.1">
    <property type="nucleotide sequence ID" value="NZ_JANADL010000002.1"/>
</dbReference>
<dbReference type="PANTHER" id="PTHR23028">
    <property type="entry name" value="ACETYLTRANSFERASE"/>
    <property type="match status" value="1"/>
</dbReference>
<keyword evidence="5 8" id="KW-1133">Transmembrane helix</keyword>
<evidence type="ECO:0000259" key="9">
    <source>
        <dbReference type="Pfam" id="PF01757"/>
    </source>
</evidence>
<evidence type="ECO:0000256" key="4">
    <source>
        <dbReference type="ARBA" id="ARBA00022692"/>
    </source>
</evidence>
<keyword evidence="2" id="KW-1003">Cell membrane</keyword>
<feature type="transmembrane region" description="Helical" evidence="8">
    <location>
        <begin position="233"/>
        <end position="252"/>
    </location>
</feature>
<dbReference type="GO" id="GO:0009103">
    <property type="term" value="P:lipopolysaccharide biosynthetic process"/>
    <property type="evidence" value="ECO:0007669"/>
    <property type="project" value="TreeGrafter"/>
</dbReference>
<comment type="caution">
    <text evidence="11">The sequence shown here is derived from an EMBL/GenBank/DDBJ whole genome shotgun (WGS) entry which is preliminary data.</text>
</comment>
<keyword evidence="6 8" id="KW-0472">Membrane</keyword>
<feature type="transmembrane region" description="Helical" evidence="8">
    <location>
        <begin position="92"/>
        <end position="111"/>
    </location>
</feature>
<dbReference type="GO" id="GO:0016747">
    <property type="term" value="F:acyltransferase activity, transferring groups other than amino-acyl groups"/>
    <property type="evidence" value="ECO:0007669"/>
    <property type="project" value="InterPro"/>
</dbReference>
<dbReference type="Gene3D" id="3.40.50.1110">
    <property type="entry name" value="SGNH hydrolase"/>
    <property type="match status" value="1"/>
</dbReference>
<protein>
    <submittedName>
        <fullName evidence="11">Acyltransferase family protein</fullName>
    </submittedName>
</protein>
<dbReference type="InterPro" id="IPR036514">
    <property type="entry name" value="SGNH_hydro_sf"/>
</dbReference>
<feature type="transmembrane region" description="Helical" evidence="8">
    <location>
        <begin position="52"/>
        <end position="71"/>
    </location>
</feature>
<feature type="transmembrane region" description="Helical" evidence="8">
    <location>
        <begin position="180"/>
        <end position="201"/>
    </location>
</feature>
<feature type="domain" description="SGNH" evidence="10">
    <location>
        <begin position="413"/>
        <end position="610"/>
    </location>
</feature>
<organism evidence="11 12">
    <name type="scientific">Bradyrhizobium cajani</name>
    <dbReference type="NCBI Taxonomy" id="1928661"/>
    <lineage>
        <taxon>Bacteria</taxon>
        <taxon>Pseudomonadati</taxon>
        <taxon>Pseudomonadota</taxon>
        <taxon>Alphaproteobacteria</taxon>
        <taxon>Hyphomicrobiales</taxon>
        <taxon>Nitrobacteraceae</taxon>
        <taxon>Bradyrhizobium</taxon>
    </lineage>
</organism>
<evidence type="ECO:0000256" key="5">
    <source>
        <dbReference type="ARBA" id="ARBA00022989"/>
    </source>
</evidence>
<feature type="transmembrane region" description="Helical" evidence="8">
    <location>
        <begin position="29"/>
        <end position="46"/>
    </location>
</feature>
<dbReference type="SUPFAM" id="SSF52266">
    <property type="entry name" value="SGNH hydrolase"/>
    <property type="match status" value="1"/>
</dbReference>
<gene>
    <name evidence="11" type="ORF">GPL20_00485</name>
</gene>
<evidence type="ECO:0000256" key="2">
    <source>
        <dbReference type="ARBA" id="ARBA00022475"/>
    </source>
</evidence>
<keyword evidence="12" id="KW-1185">Reference proteome</keyword>
<feature type="transmembrane region" description="Helical" evidence="8">
    <location>
        <begin position="316"/>
        <end position="336"/>
    </location>
</feature>
<keyword evidence="3 11" id="KW-0808">Transferase</keyword>
<reference evidence="11 12" key="1">
    <citation type="submission" date="2019-12" db="EMBL/GenBank/DDBJ databases">
        <title>Draft genome sequences Bradyrhizobium cajani AMBPC1010, Bradyrhizobium pachyrhizi AMBPC1040 and Bradyrhizobium yuanmingense ALSPC3051, three plant growth promoting strains isolated from nodules of Cajanus cajan L. in Dominican Republic.</title>
        <authorList>
            <person name="Flores-Felix J.D."/>
            <person name="Araujo J."/>
            <person name="Diaz-Alcantara C."/>
            <person name="Gonzalez-Andres F."/>
            <person name="Velazquez E."/>
        </authorList>
    </citation>
    <scope>NUCLEOTIDE SEQUENCE [LARGE SCALE GENOMIC DNA]</scope>
    <source>
        <strain evidence="11 12">1010</strain>
    </source>
</reference>
<dbReference type="GO" id="GO:0016788">
    <property type="term" value="F:hydrolase activity, acting on ester bonds"/>
    <property type="evidence" value="ECO:0007669"/>
    <property type="project" value="UniProtKB-ARBA"/>
</dbReference>
<dbReference type="Pfam" id="PF19040">
    <property type="entry name" value="SGNH"/>
    <property type="match status" value="1"/>
</dbReference>
<evidence type="ECO:0000256" key="6">
    <source>
        <dbReference type="ARBA" id="ARBA00023136"/>
    </source>
</evidence>
<evidence type="ECO:0000256" key="8">
    <source>
        <dbReference type="SAM" id="Phobius"/>
    </source>
</evidence>
<feature type="transmembrane region" description="Helical" evidence="8">
    <location>
        <begin position="258"/>
        <end position="276"/>
    </location>
</feature>
<feature type="domain" description="Acyltransferase 3" evidence="9">
    <location>
        <begin position="26"/>
        <end position="331"/>
    </location>
</feature>
<feature type="transmembrane region" description="Helical" evidence="8">
    <location>
        <begin position="348"/>
        <end position="368"/>
    </location>
</feature>
<dbReference type="EMBL" id="WQNE01000001">
    <property type="protein sequence ID" value="MVT71606.1"/>
    <property type="molecule type" value="Genomic_DNA"/>
</dbReference>
<evidence type="ECO:0000259" key="10">
    <source>
        <dbReference type="Pfam" id="PF19040"/>
    </source>
</evidence>
<evidence type="ECO:0000256" key="1">
    <source>
        <dbReference type="ARBA" id="ARBA00004651"/>
    </source>
</evidence>
<proteinExistence type="predicted"/>
<sequence>MLKNFGKAGSRGSDTLTVSKADYRSDIDGLRAIAVLLVITFHAFPAAIPGGFIGVDVFFVISGYLITGIIWRELCSGSFSPMSFYARRIRRIFPALVVVLTAVMALGWFTLLPNPLAQVGLQSLAGGLFFPNILFLNQSGYFDQAAETKPLLHLWSLGVEEQFYLVWPWLLFSIRRRPRALIVVVAILVAASLIYSIRITGRDPVTAFYSPISRLWELGAGGLLSFLPRITRFGNLVSTAGLVVIAASAALINSKIPFPGIAALGPVIGAMMVVIARSDVLSSKPLVAIGSISYPLYLWHWPLLRFAAAAGLTSPTQTMSVVAVSFILSFMTAKWVERPIRFGDLRRVGVGASVASMLLVVTMSLVIWRSGGALWRYPSEIRPVLETMNYNPSDDARMDCWLDSKAGFDAYAASCKTGKTVVWGDSHAGRLYTGLRKDGGGISQFARDSCMPIVGDASLSPVCAASNVQALKEIERTRPRRVIVFAVWMHYKPDFAALEATLRRLKAAADDVILLGPSPSFTPNLPEQAYQHWLSRGVLPERLIPVTQNYREMDAALLSAARGAGATFVSLHDAMCNQEGCLTHTQTGKSDLVSWDYGHLTTSGARFVADLAGLNGKNDKAEQP</sequence>
<dbReference type="OrthoDB" id="9796461at2"/>
<dbReference type="Pfam" id="PF01757">
    <property type="entry name" value="Acyl_transf_3"/>
    <property type="match status" value="1"/>
</dbReference>
<evidence type="ECO:0000256" key="7">
    <source>
        <dbReference type="ARBA" id="ARBA00023315"/>
    </source>
</evidence>
<dbReference type="GO" id="GO:0005886">
    <property type="term" value="C:plasma membrane"/>
    <property type="evidence" value="ECO:0007669"/>
    <property type="project" value="UniProtKB-SubCell"/>
</dbReference>
<dbReference type="InterPro" id="IPR050879">
    <property type="entry name" value="Acyltransferase_3"/>
</dbReference>
<evidence type="ECO:0000256" key="3">
    <source>
        <dbReference type="ARBA" id="ARBA00022679"/>
    </source>
</evidence>
<accession>A0A844T010</accession>
<dbReference type="PANTHER" id="PTHR23028:SF53">
    <property type="entry name" value="ACYL_TRANSF_3 DOMAIN-CONTAINING PROTEIN"/>
    <property type="match status" value="1"/>
</dbReference>
<dbReference type="InterPro" id="IPR002656">
    <property type="entry name" value="Acyl_transf_3_dom"/>
</dbReference>
<keyword evidence="7 11" id="KW-0012">Acyltransferase</keyword>
<comment type="subcellular location">
    <subcellularLocation>
        <location evidence="1">Cell membrane</location>
        <topology evidence="1">Multi-pass membrane protein</topology>
    </subcellularLocation>
</comment>
<name>A0A844T010_9BRAD</name>
<dbReference type="Proteomes" id="UP000449969">
    <property type="component" value="Unassembled WGS sequence"/>
</dbReference>
<evidence type="ECO:0000313" key="11">
    <source>
        <dbReference type="EMBL" id="MVT71606.1"/>
    </source>
</evidence>
<dbReference type="AlphaFoldDB" id="A0A844T010"/>
<dbReference type="InterPro" id="IPR043968">
    <property type="entry name" value="SGNH"/>
</dbReference>
<keyword evidence="4 8" id="KW-0812">Transmembrane</keyword>
<evidence type="ECO:0000313" key="12">
    <source>
        <dbReference type="Proteomes" id="UP000449969"/>
    </source>
</evidence>